<reference evidence="2 3" key="1">
    <citation type="submission" date="2017-05" db="EMBL/GenBank/DDBJ databases">
        <title>Vagococcus spp. assemblies.</title>
        <authorList>
            <person name="Gulvik C.A."/>
        </authorList>
    </citation>
    <scope>NUCLEOTIDE SEQUENCE [LARGE SCALE GENOMIC DNA]</scope>
    <source>
        <strain evidence="2 3">SS1995</strain>
    </source>
</reference>
<dbReference type="AlphaFoldDB" id="A0A430A0V3"/>
<dbReference type="RefSeq" id="WP_125982979.1">
    <property type="nucleotide sequence ID" value="NZ_NGJS01000002.1"/>
</dbReference>
<feature type="domain" description="Schlafen group 3-like DNA/RNA helicase" evidence="1">
    <location>
        <begin position="178"/>
        <end position="333"/>
    </location>
</feature>
<evidence type="ECO:0000313" key="3">
    <source>
        <dbReference type="Proteomes" id="UP000287857"/>
    </source>
</evidence>
<dbReference type="SUPFAM" id="SSF52540">
    <property type="entry name" value="P-loop containing nucleoside triphosphate hydrolases"/>
    <property type="match status" value="1"/>
</dbReference>
<dbReference type="InterPro" id="IPR027417">
    <property type="entry name" value="P-loop_NTPase"/>
</dbReference>
<keyword evidence="3" id="KW-1185">Reference proteome</keyword>
<evidence type="ECO:0000259" key="1">
    <source>
        <dbReference type="Pfam" id="PF09848"/>
    </source>
</evidence>
<name>A0A430A0V3_9ENTE</name>
<protein>
    <recommendedName>
        <fullName evidence="1">Schlafen group 3-like DNA/RNA helicase domain-containing protein</fullName>
    </recommendedName>
</protein>
<gene>
    <name evidence="2" type="ORF">CBF37_01625</name>
</gene>
<evidence type="ECO:0000313" key="2">
    <source>
        <dbReference type="EMBL" id="RSU00028.1"/>
    </source>
</evidence>
<dbReference type="Pfam" id="PF09848">
    <property type="entry name" value="SLFN-g3_helicase"/>
    <property type="match status" value="1"/>
</dbReference>
<accession>A0A430A0V3</accession>
<comment type="caution">
    <text evidence="2">The sequence shown here is derived from an EMBL/GenBank/DDBJ whole genome shotgun (WGS) entry which is preliminary data.</text>
</comment>
<organism evidence="2 3">
    <name type="scientific">Vagococcus vulneris</name>
    <dbReference type="NCBI Taxonomy" id="1977869"/>
    <lineage>
        <taxon>Bacteria</taxon>
        <taxon>Bacillati</taxon>
        <taxon>Bacillota</taxon>
        <taxon>Bacilli</taxon>
        <taxon>Lactobacillales</taxon>
        <taxon>Enterococcaceae</taxon>
        <taxon>Vagococcus</taxon>
    </lineage>
</organism>
<proteinExistence type="predicted"/>
<dbReference type="InterPro" id="IPR018647">
    <property type="entry name" value="SLFN_3-like_DNA/RNA_helicase"/>
</dbReference>
<sequence>MINSKEINLNLMLIFEYLLPLEGGRRPDVIILTSRKVIILEFKRKGKIYLEDQKQAIQYKQDISNYHAATSDLDLTVSSYLVFTLDALQTGNELISILTKETFDTFIEDEIKEEKEMKQLLVDKWLQSQYTPLPSIISASKLLFETGELPQIKRIKDGDISETLSAIEQVINSKTLEKTLVFVNGVPGSGKTLVGLKSVYDNICKDINPIFLSGNGPLVNVLQGLLSENNNQGRALIRDMHAFKREYQKLDKVSNNQFIVFDEAQRAWDVEKTRSKSEPEILLTIGDGIAKQHKKVTILCLVGDGQAIHTGEEKGRSLWFDAINKHNDWNVVSSSPINEINFKHYIQSKLYLSTSIRHNFINVSPLLNLF</sequence>
<dbReference type="EMBL" id="NGJS01000002">
    <property type="protein sequence ID" value="RSU00028.1"/>
    <property type="molecule type" value="Genomic_DNA"/>
</dbReference>
<dbReference type="OrthoDB" id="3193269at2"/>
<dbReference type="Gene3D" id="3.40.50.300">
    <property type="entry name" value="P-loop containing nucleotide triphosphate hydrolases"/>
    <property type="match status" value="1"/>
</dbReference>
<dbReference type="Proteomes" id="UP000287857">
    <property type="component" value="Unassembled WGS sequence"/>
</dbReference>